<gene>
    <name evidence="1" type="ORF">Fmac_012292</name>
</gene>
<name>A0ABD1MQ99_9FABA</name>
<accession>A0ABD1MQ99</accession>
<organism evidence="1 2">
    <name type="scientific">Flemingia macrophylla</name>
    <dbReference type="NCBI Taxonomy" id="520843"/>
    <lineage>
        <taxon>Eukaryota</taxon>
        <taxon>Viridiplantae</taxon>
        <taxon>Streptophyta</taxon>
        <taxon>Embryophyta</taxon>
        <taxon>Tracheophyta</taxon>
        <taxon>Spermatophyta</taxon>
        <taxon>Magnoliopsida</taxon>
        <taxon>eudicotyledons</taxon>
        <taxon>Gunneridae</taxon>
        <taxon>Pentapetalae</taxon>
        <taxon>rosids</taxon>
        <taxon>fabids</taxon>
        <taxon>Fabales</taxon>
        <taxon>Fabaceae</taxon>
        <taxon>Papilionoideae</taxon>
        <taxon>50 kb inversion clade</taxon>
        <taxon>NPAAA clade</taxon>
        <taxon>indigoferoid/millettioid clade</taxon>
        <taxon>Phaseoleae</taxon>
        <taxon>Flemingia</taxon>
    </lineage>
</organism>
<reference evidence="1 2" key="1">
    <citation type="submission" date="2024-08" db="EMBL/GenBank/DDBJ databases">
        <title>Insights into the chromosomal genome structure of Flemingia macrophylla.</title>
        <authorList>
            <person name="Ding Y."/>
            <person name="Zhao Y."/>
            <person name="Bi W."/>
            <person name="Wu M."/>
            <person name="Zhao G."/>
            <person name="Gong Y."/>
            <person name="Li W."/>
            <person name="Zhang P."/>
        </authorList>
    </citation>
    <scope>NUCLEOTIDE SEQUENCE [LARGE SCALE GENOMIC DNA]</scope>
    <source>
        <strain evidence="1">DYQJB</strain>
        <tissue evidence="1">Leaf</tissue>
    </source>
</reference>
<evidence type="ECO:0000313" key="2">
    <source>
        <dbReference type="Proteomes" id="UP001603857"/>
    </source>
</evidence>
<protein>
    <submittedName>
        <fullName evidence="1">Uncharacterized protein</fullName>
    </submittedName>
</protein>
<dbReference type="AlphaFoldDB" id="A0ABD1MQ99"/>
<comment type="caution">
    <text evidence="1">The sequence shown here is derived from an EMBL/GenBank/DDBJ whole genome shotgun (WGS) entry which is preliminary data.</text>
</comment>
<sequence>MIIRFWREDLRQAASISGVVVLNSRKDKYLKDETEEIYAAEGDQLWKLLASCWIYFMVKKGLSQAFDTSARHLGILHCEVRS</sequence>
<dbReference type="Proteomes" id="UP001603857">
    <property type="component" value="Unassembled WGS sequence"/>
</dbReference>
<proteinExistence type="predicted"/>
<dbReference type="EMBL" id="JBGMDY010000004">
    <property type="protein sequence ID" value="KAL2337846.1"/>
    <property type="molecule type" value="Genomic_DNA"/>
</dbReference>
<evidence type="ECO:0000313" key="1">
    <source>
        <dbReference type="EMBL" id="KAL2337846.1"/>
    </source>
</evidence>
<keyword evidence="2" id="KW-1185">Reference proteome</keyword>